<organism evidence="6 7">
    <name type="scientific">Candidatus Berkelbacteria bacterium CG08_land_8_20_14_0_20_39_8</name>
    <dbReference type="NCBI Taxonomy" id="1974511"/>
    <lineage>
        <taxon>Bacteria</taxon>
        <taxon>Candidatus Berkelbacteria</taxon>
    </lineage>
</organism>
<dbReference type="Pfam" id="PF04015">
    <property type="entry name" value="DUF362"/>
    <property type="match status" value="1"/>
</dbReference>
<keyword evidence="3" id="KW-0408">Iron</keyword>
<evidence type="ECO:0000256" key="1">
    <source>
        <dbReference type="ARBA" id="ARBA00022485"/>
    </source>
</evidence>
<dbReference type="SUPFAM" id="SSF54862">
    <property type="entry name" value="4Fe-4S ferredoxins"/>
    <property type="match status" value="1"/>
</dbReference>
<dbReference type="InterPro" id="IPR050157">
    <property type="entry name" value="PSI_iron-sulfur_center"/>
</dbReference>
<evidence type="ECO:0000259" key="5">
    <source>
        <dbReference type="PROSITE" id="PS51379"/>
    </source>
</evidence>
<dbReference type="PANTHER" id="PTHR24960">
    <property type="entry name" value="PHOTOSYSTEM I IRON-SULFUR CENTER-RELATED"/>
    <property type="match status" value="1"/>
</dbReference>
<dbReference type="PROSITE" id="PS00198">
    <property type="entry name" value="4FE4S_FER_1"/>
    <property type="match status" value="1"/>
</dbReference>
<dbReference type="InterPro" id="IPR017896">
    <property type="entry name" value="4Fe4S_Fe-S-bd"/>
</dbReference>
<dbReference type="InterPro" id="IPR017900">
    <property type="entry name" value="4Fe4S_Fe_S_CS"/>
</dbReference>
<evidence type="ECO:0000256" key="2">
    <source>
        <dbReference type="ARBA" id="ARBA00022723"/>
    </source>
</evidence>
<dbReference type="Gene3D" id="3.30.70.20">
    <property type="match status" value="2"/>
</dbReference>
<gene>
    <name evidence="6" type="ORF">COT12_01090</name>
</gene>
<name>A0A2M6YCJ7_9BACT</name>
<feature type="domain" description="4Fe-4S ferredoxin-type" evidence="5">
    <location>
        <begin position="194"/>
        <end position="221"/>
    </location>
</feature>
<proteinExistence type="predicted"/>
<evidence type="ECO:0000256" key="3">
    <source>
        <dbReference type="ARBA" id="ARBA00023004"/>
    </source>
</evidence>
<keyword evidence="1" id="KW-0004">4Fe-4S</keyword>
<protein>
    <submittedName>
        <fullName evidence="6">4Fe-4S ferredoxin</fullName>
    </submittedName>
</protein>
<dbReference type="PANTHER" id="PTHR24960:SF79">
    <property type="entry name" value="PHOTOSYSTEM I IRON-SULFUR CENTER"/>
    <property type="match status" value="1"/>
</dbReference>
<comment type="caution">
    <text evidence="6">The sequence shown here is derived from an EMBL/GenBank/DDBJ whole genome shotgun (WGS) entry which is preliminary data.</text>
</comment>
<sequence>MEKVYFTKNNLQKLADKILPKFSGKTGIKVHFGEPGNTTFLNPKTAEIIYHIAKKQESNTSLIECNVLYKGQRAGTKSHLEVAKKHGFNFAPIDICDTNGDWVVPINLKYFKEAKLGKNLKKYKNLITISHFKGHGANGFGGALKNVGMGLGSRAGKMAMHKAFELYVNDKKCIGCGICAEKCPAEAIGVNGVAKIDLEKCIGCAACITNCDQEAVGFAWDSQSSKELQEKIVEYTFAVLKNLKPVAFFNELKNITANCDCYGVKMKKEVPDIGFLASTDPVAIDQAGFDLVNKLAGFDLFEKLHGIDSIVQLKYAEKLGLGSRKYQLINIDQPMYTS</sequence>
<keyword evidence="2" id="KW-0479">Metal-binding</keyword>
<dbReference type="AlphaFoldDB" id="A0A2M6YCJ7"/>
<evidence type="ECO:0000313" key="7">
    <source>
        <dbReference type="Proteomes" id="UP000229896"/>
    </source>
</evidence>
<dbReference type="Proteomes" id="UP000229896">
    <property type="component" value="Unassembled WGS sequence"/>
</dbReference>
<accession>A0A2M6YCJ7</accession>
<dbReference type="PROSITE" id="PS51379">
    <property type="entry name" value="4FE4S_FER_2"/>
    <property type="match status" value="2"/>
</dbReference>
<dbReference type="GO" id="GO:0051539">
    <property type="term" value="F:4 iron, 4 sulfur cluster binding"/>
    <property type="evidence" value="ECO:0007669"/>
    <property type="project" value="UniProtKB-KW"/>
</dbReference>
<reference evidence="7" key="1">
    <citation type="submission" date="2017-09" db="EMBL/GenBank/DDBJ databases">
        <title>Depth-based differentiation of microbial function through sediment-hosted aquifers and enrichment of novel symbionts in the deep terrestrial subsurface.</title>
        <authorList>
            <person name="Probst A.J."/>
            <person name="Ladd B."/>
            <person name="Jarett J.K."/>
            <person name="Geller-Mcgrath D.E."/>
            <person name="Sieber C.M.K."/>
            <person name="Emerson J.B."/>
            <person name="Anantharaman K."/>
            <person name="Thomas B.C."/>
            <person name="Malmstrom R."/>
            <person name="Stieglmeier M."/>
            <person name="Klingl A."/>
            <person name="Woyke T."/>
            <person name="Ryan C.M."/>
            <person name="Banfield J.F."/>
        </authorList>
    </citation>
    <scope>NUCLEOTIDE SEQUENCE [LARGE SCALE GENOMIC DNA]</scope>
</reference>
<feature type="domain" description="4Fe-4S ferredoxin-type" evidence="5">
    <location>
        <begin position="164"/>
        <end position="193"/>
    </location>
</feature>
<evidence type="ECO:0000256" key="4">
    <source>
        <dbReference type="ARBA" id="ARBA00023014"/>
    </source>
</evidence>
<keyword evidence="4" id="KW-0411">Iron-sulfur</keyword>
<dbReference type="GO" id="GO:0046872">
    <property type="term" value="F:metal ion binding"/>
    <property type="evidence" value="ECO:0007669"/>
    <property type="project" value="UniProtKB-KW"/>
</dbReference>
<dbReference type="EMBL" id="PEXI01000037">
    <property type="protein sequence ID" value="PIU24426.1"/>
    <property type="molecule type" value="Genomic_DNA"/>
</dbReference>
<dbReference type="Pfam" id="PF12838">
    <property type="entry name" value="Fer4_7"/>
    <property type="match status" value="1"/>
</dbReference>
<evidence type="ECO:0000313" key="6">
    <source>
        <dbReference type="EMBL" id="PIU24426.1"/>
    </source>
</evidence>
<dbReference type="InterPro" id="IPR007160">
    <property type="entry name" value="DUF362"/>
</dbReference>